<feature type="transmembrane region" description="Helical" evidence="2">
    <location>
        <begin position="113"/>
        <end position="137"/>
    </location>
</feature>
<dbReference type="EMBL" id="VIGB01000003">
    <property type="protein sequence ID" value="TQF05079.1"/>
    <property type="molecule type" value="Genomic_DNA"/>
</dbReference>
<gene>
    <name evidence="3" type="ORF">E6W39_26145</name>
</gene>
<organism evidence="3 4">
    <name type="scientific">Kitasatospora acidiphila</name>
    <dbReference type="NCBI Taxonomy" id="2567942"/>
    <lineage>
        <taxon>Bacteria</taxon>
        <taxon>Bacillati</taxon>
        <taxon>Actinomycetota</taxon>
        <taxon>Actinomycetes</taxon>
        <taxon>Kitasatosporales</taxon>
        <taxon>Streptomycetaceae</taxon>
        <taxon>Kitasatospora</taxon>
    </lineage>
</organism>
<sequence length="237" mass="24497">MSSGNSSDERNPFAPPPQDAPEQPWQPRLPQQAGNAAGGRADGDGEAGGEQPGGEPGTGQGRPPVPPPHPWSPNWQGGGGPGWPTPPQGPPQPKFDPTDPVHRRARYALTSGMAALFSGLYGLQELALLFGALALYWGVSALRAGTKAPAATEPGKAPATPPAGWPYTQRSRPQVPAALGGLLTGGVAVALVLGSFLLQLAYQPYYTCVNDALTVQASQSCDNLAPAWLVTATNQQN</sequence>
<evidence type="ECO:0000256" key="1">
    <source>
        <dbReference type="SAM" id="MobiDB-lite"/>
    </source>
</evidence>
<dbReference type="AlphaFoldDB" id="A0A540W7T0"/>
<keyword evidence="4" id="KW-1185">Reference proteome</keyword>
<comment type="caution">
    <text evidence="3">The sequence shown here is derived from an EMBL/GenBank/DDBJ whole genome shotgun (WGS) entry which is preliminary data.</text>
</comment>
<evidence type="ECO:0000313" key="4">
    <source>
        <dbReference type="Proteomes" id="UP000319103"/>
    </source>
</evidence>
<evidence type="ECO:0000256" key="2">
    <source>
        <dbReference type="SAM" id="Phobius"/>
    </source>
</evidence>
<keyword evidence="2" id="KW-0472">Membrane</keyword>
<name>A0A540W7T0_9ACTN</name>
<reference evidence="3 4" key="1">
    <citation type="submission" date="2019-06" db="EMBL/GenBank/DDBJ databases">
        <title>Description of Kitasatospora acidophila sp. nov. isolated from pine grove soil, and reclassification of Streptomyces novaecaesareae to Kitasatospora novaeceasareae comb. nov.</title>
        <authorList>
            <person name="Kim M.J."/>
        </authorList>
    </citation>
    <scope>NUCLEOTIDE SEQUENCE [LARGE SCALE GENOMIC DNA]</scope>
    <source>
        <strain evidence="3 4">MMS16-CNU292</strain>
    </source>
</reference>
<protein>
    <submittedName>
        <fullName evidence="3">Uncharacterized protein</fullName>
    </submittedName>
</protein>
<keyword evidence="2" id="KW-1133">Transmembrane helix</keyword>
<feature type="region of interest" description="Disordered" evidence="1">
    <location>
        <begin position="1"/>
        <end position="100"/>
    </location>
</feature>
<feature type="transmembrane region" description="Helical" evidence="2">
    <location>
        <begin position="175"/>
        <end position="198"/>
    </location>
</feature>
<feature type="compositionally biased region" description="Pro residues" evidence="1">
    <location>
        <begin position="83"/>
        <end position="94"/>
    </location>
</feature>
<dbReference type="OrthoDB" id="4337297at2"/>
<feature type="compositionally biased region" description="Gly residues" evidence="1">
    <location>
        <begin position="46"/>
        <end position="60"/>
    </location>
</feature>
<dbReference type="Proteomes" id="UP000319103">
    <property type="component" value="Unassembled WGS sequence"/>
</dbReference>
<accession>A0A540W7T0</accession>
<feature type="compositionally biased region" description="Low complexity" evidence="1">
    <location>
        <begin position="30"/>
        <end position="39"/>
    </location>
</feature>
<evidence type="ECO:0000313" key="3">
    <source>
        <dbReference type="EMBL" id="TQF05079.1"/>
    </source>
</evidence>
<proteinExistence type="predicted"/>
<feature type="region of interest" description="Disordered" evidence="1">
    <location>
        <begin position="148"/>
        <end position="167"/>
    </location>
</feature>
<dbReference type="RefSeq" id="WP_141635591.1">
    <property type="nucleotide sequence ID" value="NZ_VIGB01000003.1"/>
</dbReference>
<keyword evidence="2" id="KW-0812">Transmembrane</keyword>